<feature type="region of interest" description="Disordered" evidence="1">
    <location>
        <begin position="206"/>
        <end position="357"/>
    </location>
</feature>
<feature type="compositionally biased region" description="Low complexity" evidence="1">
    <location>
        <begin position="301"/>
        <end position="313"/>
    </location>
</feature>
<dbReference type="AlphaFoldDB" id="A0AAN9GKN3"/>
<feature type="region of interest" description="Disordered" evidence="1">
    <location>
        <begin position="93"/>
        <end position="183"/>
    </location>
</feature>
<reference evidence="2 3" key="1">
    <citation type="submission" date="2024-02" db="EMBL/GenBank/DDBJ databases">
        <title>Chromosome-scale genome assembly of the rough periwinkle Littorina saxatilis.</title>
        <authorList>
            <person name="De Jode A."/>
            <person name="Faria R."/>
            <person name="Formenti G."/>
            <person name="Sims Y."/>
            <person name="Smith T.P."/>
            <person name="Tracey A."/>
            <person name="Wood J.M.D."/>
            <person name="Zagrodzka Z.B."/>
            <person name="Johannesson K."/>
            <person name="Butlin R.K."/>
            <person name="Leder E.H."/>
        </authorList>
    </citation>
    <scope>NUCLEOTIDE SEQUENCE [LARGE SCALE GENOMIC DNA]</scope>
    <source>
        <strain evidence="2">Snail1</strain>
        <tissue evidence="2">Muscle</tissue>
    </source>
</reference>
<organism evidence="2 3">
    <name type="scientific">Littorina saxatilis</name>
    <dbReference type="NCBI Taxonomy" id="31220"/>
    <lineage>
        <taxon>Eukaryota</taxon>
        <taxon>Metazoa</taxon>
        <taxon>Spiralia</taxon>
        <taxon>Lophotrochozoa</taxon>
        <taxon>Mollusca</taxon>
        <taxon>Gastropoda</taxon>
        <taxon>Caenogastropoda</taxon>
        <taxon>Littorinimorpha</taxon>
        <taxon>Littorinoidea</taxon>
        <taxon>Littorinidae</taxon>
        <taxon>Littorina</taxon>
    </lineage>
</organism>
<feature type="compositionally biased region" description="Basic and acidic residues" evidence="1">
    <location>
        <begin position="330"/>
        <end position="340"/>
    </location>
</feature>
<feature type="compositionally biased region" description="Polar residues" evidence="1">
    <location>
        <begin position="250"/>
        <end position="268"/>
    </location>
</feature>
<evidence type="ECO:0000313" key="2">
    <source>
        <dbReference type="EMBL" id="KAK7111589.1"/>
    </source>
</evidence>
<feature type="compositionally biased region" description="Polar residues" evidence="1">
    <location>
        <begin position="344"/>
        <end position="355"/>
    </location>
</feature>
<dbReference type="EMBL" id="JBAMIC010000002">
    <property type="protein sequence ID" value="KAK7111589.1"/>
    <property type="molecule type" value="Genomic_DNA"/>
</dbReference>
<sequence length="403" mass="44138">MYPKPKSAPGRFPQSKFVKNRTNAMKEIEAWVKKDDDPWSSGIEASRMSGQLTDNVTEERMLRSKLWELSKERYKFLTQNNYEKKMFTDRMQRKSGALLRRANSAAAASTRDGDTDSSKAGLTPAKQRWRNTRQAFIGQISKNKDKARSVEEGEEEKPAKGGAKKKESSAGSRGRLTPPATPISVAPAVAVTGGKVLLAPLSASPLHYAGGREEGSPLQRKPPPSPVSSANPRNVNFDRLPTSEAAPSRWQGQTQPPGRGRSSPNLNQPGPFPSPGAVTSRPPSDSSKPNSATSLRSKPWSGSQASSTQGSGAVEAFGGKRGLLANRFGMRLESKTEDPRYAQLESSLSPVNKQRSPGDIKAIVKTFDALHVPSRRRPEAKPKTELKALEYIEEQGFLFWEKR</sequence>
<protein>
    <submittedName>
        <fullName evidence="2">Uncharacterized protein</fullName>
    </submittedName>
</protein>
<keyword evidence="3" id="KW-1185">Reference proteome</keyword>
<evidence type="ECO:0000313" key="3">
    <source>
        <dbReference type="Proteomes" id="UP001374579"/>
    </source>
</evidence>
<gene>
    <name evidence="2" type="ORF">V1264_011197</name>
</gene>
<dbReference type="Proteomes" id="UP001374579">
    <property type="component" value="Unassembled WGS sequence"/>
</dbReference>
<evidence type="ECO:0000256" key="1">
    <source>
        <dbReference type="SAM" id="MobiDB-lite"/>
    </source>
</evidence>
<feature type="compositionally biased region" description="Polar residues" evidence="1">
    <location>
        <begin position="281"/>
        <end position="296"/>
    </location>
</feature>
<accession>A0AAN9GKN3</accession>
<proteinExistence type="predicted"/>
<comment type="caution">
    <text evidence="2">The sequence shown here is derived from an EMBL/GenBank/DDBJ whole genome shotgun (WGS) entry which is preliminary data.</text>
</comment>
<name>A0AAN9GKN3_9CAEN</name>
<feature type="compositionally biased region" description="Low complexity" evidence="1">
    <location>
        <begin position="97"/>
        <end position="109"/>
    </location>
</feature>
<feature type="compositionally biased region" description="Basic and acidic residues" evidence="1">
    <location>
        <begin position="142"/>
        <end position="168"/>
    </location>
</feature>